<dbReference type="RefSeq" id="WP_070177778.1">
    <property type="nucleotide sequence ID" value="NZ_BMJR01000002.1"/>
</dbReference>
<dbReference type="PANTHER" id="PTHR32552">
    <property type="entry name" value="FERRICHROME IRON RECEPTOR-RELATED"/>
    <property type="match status" value="1"/>
</dbReference>
<dbReference type="EMBL" id="MJIC01000015">
    <property type="protein sequence ID" value="OFI33402.1"/>
    <property type="molecule type" value="Genomic_DNA"/>
</dbReference>
<evidence type="ECO:0000256" key="1">
    <source>
        <dbReference type="ARBA" id="ARBA00004571"/>
    </source>
</evidence>
<comment type="similarity">
    <text evidence="11 12">Belongs to the TonB-dependent receptor family.</text>
</comment>
<dbReference type="Proteomes" id="UP000176037">
    <property type="component" value="Unassembled WGS sequence"/>
</dbReference>
<dbReference type="GO" id="GO:0006826">
    <property type="term" value="P:iron ion transport"/>
    <property type="evidence" value="ECO:0007669"/>
    <property type="project" value="UniProtKB-KW"/>
</dbReference>
<evidence type="ECO:0000256" key="4">
    <source>
        <dbReference type="ARBA" id="ARBA00022496"/>
    </source>
</evidence>
<dbReference type="InterPro" id="IPR037066">
    <property type="entry name" value="Plug_dom_sf"/>
</dbReference>
<dbReference type="InterPro" id="IPR012910">
    <property type="entry name" value="Plug_dom"/>
</dbReference>
<evidence type="ECO:0000256" key="5">
    <source>
        <dbReference type="ARBA" id="ARBA00022692"/>
    </source>
</evidence>
<dbReference type="SUPFAM" id="SSF56935">
    <property type="entry name" value="Porins"/>
    <property type="match status" value="1"/>
</dbReference>
<reference evidence="16 17" key="1">
    <citation type="submission" date="2016-09" db="EMBL/GenBank/DDBJ databases">
        <title>Alteromonas lipolytica, a new species isolated from sea water.</title>
        <authorList>
            <person name="Wu Y.-H."/>
            <person name="Cheng H."/>
            <person name="Xu X.-W."/>
        </authorList>
    </citation>
    <scope>NUCLEOTIDE SEQUENCE [LARGE SCALE GENOMIC DNA]</scope>
    <source>
        <strain evidence="16 17">JW12</strain>
    </source>
</reference>
<keyword evidence="13" id="KW-0732">Signal</keyword>
<evidence type="ECO:0000256" key="2">
    <source>
        <dbReference type="ARBA" id="ARBA00022448"/>
    </source>
</evidence>
<keyword evidence="3 11" id="KW-1134">Transmembrane beta strand</keyword>
<evidence type="ECO:0008006" key="18">
    <source>
        <dbReference type="Google" id="ProtNLM"/>
    </source>
</evidence>
<evidence type="ECO:0000256" key="9">
    <source>
        <dbReference type="ARBA" id="ARBA00023136"/>
    </source>
</evidence>
<evidence type="ECO:0000256" key="3">
    <source>
        <dbReference type="ARBA" id="ARBA00022452"/>
    </source>
</evidence>
<comment type="caution">
    <text evidence="16">The sequence shown here is derived from an EMBL/GenBank/DDBJ whole genome shotgun (WGS) entry which is preliminary data.</text>
</comment>
<evidence type="ECO:0000256" key="8">
    <source>
        <dbReference type="ARBA" id="ARBA00023077"/>
    </source>
</evidence>
<keyword evidence="4" id="KW-0410">Iron transport</keyword>
<feature type="domain" description="TonB-dependent receptor plug" evidence="15">
    <location>
        <begin position="51"/>
        <end position="160"/>
    </location>
</feature>
<keyword evidence="7" id="KW-0406">Ion transport</keyword>
<dbReference type="AlphaFoldDB" id="A0A1E8FBU9"/>
<evidence type="ECO:0000256" key="12">
    <source>
        <dbReference type="RuleBase" id="RU003357"/>
    </source>
</evidence>
<sequence length="834" mass="90571">MSGKSLKTVLLATGVAFALSPIAASVAAEVNKNNDFEKITVKARKRDESIIEVPLSVKAFTADDLEEAGLAELESLADFTPNLDFQNMGNSQPGRLNSVIRFRGMDMTISTPANQTGGFFVDAVNILGGASSVSFTDIAQVEVIRGPQPVYFGRGTFGGAINYTTVTPQDEFSGQISASYSPTFGSNDMNVYVEGALTDSINARLTAFTRTQGAPFTANDGGALGEETTDGLSLILAINPNDKLSIKTRLAYSEDDDGAPSAMALSYANIGNVPVGSAITLPTNAGDFTTAFSHAWLQGDVPYFSPSTNTGFYDISIANAYFFEDQSANGIGDGTYHLSDLLAERPESGDTPSLNRIGLRSDLLAFSTDVTYYISDDLTFSGLLGYNKKDSTQIRDADQTDIQAWTLSTYLELESWSAEARLNFDNAGPLRWMIGANFSEIDQMGDVDGGWNVWDGLYSAYAPFYGADQTFLLGYGLSTGGNGLDVTNVKTAAVFGSVEYDITDMVTVVAEGRYQRDESYSQQGATTSTLGEKVELSYNDFLPRVSVIVSPDDNTNVFLSYSEAVLPGFFNDTLASLDAADLAYAQSLYPELEVEVDQEKLKAYELGFKQSALDGALWYSVVAFYQEWDNQKSSGQFPQFTNPETGYTSPIFLIATTTGSSTQTGIETEGRWMITDNLNVQFAYGYVESEYDNYTSNALRSALGLPRGTFLLANGNTLPRSPKHSAAIGLTYSDDLTAEWGYSARLDTTYRSETFADELNLTTIEGYTLTNFRLSFENNDGLALEVFCTNCLDKDGWATGRRSTDFTHPLFAATAAVVDPITPREVGVRFRYDF</sequence>
<keyword evidence="17" id="KW-1185">Reference proteome</keyword>
<dbReference type="Gene3D" id="2.170.130.10">
    <property type="entry name" value="TonB-dependent receptor, plug domain"/>
    <property type="match status" value="1"/>
</dbReference>
<dbReference type="GO" id="GO:0009279">
    <property type="term" value="C:cell outer membrane"/>
    <property type="evidence" value="ECO:0007669"/>
    <property type="project" value="UniProtKB-SubCell"/>
</dbReference>
<organism evidence="16 17">
    <name type="scientific">Alteromonas lipolytica</name>
    <dbReference type="NCBI Taxonomy" id="1856405"/>
    <lineage>
        <taxon>Bacteria</taxon>
        <taxon>Pseudomonadati</taxon>
        <taxon>Pseudomonadota</taxon>
        <taxon>Gammaproteobacteria</taxon>
        <taxon>Alteromonadales</taxon>
        <taxon>Alteromonadaceae</taxon>
        <taxon>Alteromonas/Salinimonas group</taxon>
        <taxon>Alteromonas</taxon>
    </lineage>
</organism>
<evidence type="ECO:0000256" key="7">
    <source>
        <dbReference type="ARBA" id="ARBA00023065"/>
    </source>
</evidence>
<evidence type="ECO:0000256" key="13">
    <source>
        <dbReference type="SAM" id="SignalP"/>
    </source>
</evidence>
<accession>A0A1E8FBU9</accession>
<keyword evidence="5 11" id="KW-0812">Transmembrane</keyword>
<keyword evidence="2 11" id="KW-0813">Transport</keyword>
<dbReference type="PANTHER" id="PTHR32552:SF81">
    <property type="entry name" value="TONB-DEPENDENT OUTER MEMBRANE RECEPTOR"/>
    <property type="match status" value="1"/>
</dbReference>
<comment type="subcellular location">
    <subcellularLocation>
        <location evidence="1 11">Cell outer membrane</location>
        <topology evidence="1 11">Multi-pass membrane protein</topology>
    </subcellularLocation>
</comment>
<proteinExistence type="inferred from homology"/>
<evidence type="ECO:0000256" key="6">
    <source>
        <dbReference type="ARBA" id="ARBA00023004"/>
    </source>
</evidence>
<dbReference type="STRING" id="1856405.BFC17_03835"/>
<evidence type="ECO:0000259" key="15">
    <source>
        <dbReference type="Pfam" id="PF07715"/>
    </source>
</evidence>
<dbReference type="PROSITE" id="PS52016">
    <property type="entry name" value="TONB_DEPENDENT_REC_3"/>
    <property type="match status" value="1"/>
</dbReference>
<protein>
    <recommendedName>
        <fullName evidence="18">TonB-dependent receptor</fullName>
    </recommendedName>
</protein>
<dbReference type="Pfam" id="PF07715">
    <property type="entry name" value="Plug"/>
    <property type="match status" value="1"/>
</dbReference>
<evidence type="ECO:0000259" key="14">
    <source>
        <dbReference type="Pfam" id="PF00593"/>
    </source>
</evidence>
<keyword evidence="10 11" id="KW-0998">Cell outer membrane</keyword>
<gene>
    <name evidence="16" type="ORF">BFC17_03835</name>
</gene>
<feature type="domain" description="TonB-dependent receptor-like beta-barrel" evidence="14">
    <location>
        <begin position="310"/>
        <end position="790"/>
    </location>
</feature>
<keyword evidence="8 12" id="KW-0798">TonB box</keyword>
<evidence type="ECO:0000256" key="10">
    <source>
        <dbReference type="ARBA" id="ARBA00023237"/>
    </source>
</evidence>
<evidence type="ECO:0000256" key="11">
    <source>
        <dbReference type="PROSITE-ProRule" id="PRU01360"/>
    </source>
</evidence>
<keyword evidence="6" id="KW-0408">Iron</keyword>
<evidence type="ECO:0000313" key="17">
    <source>
        <dbReference type="Proteomes" id="UP000176037"/>
    </source>
</evidence>
<dbReference type="InterPro" id="IPR036942">
    <property type="entry name" value="Beta-barrel_TonB_sf"/>
</dbReference>
<keyword evidence="9 11" id="KW-0472">Membrane</keyword>
<name>A0A1E8FBU9_9ALTE</name>
<dbReference type="Gene3D" id="2.40.170.20">
    <property type="entry name" value="TonB-dependent receptor, beta-barrel domain"/>
    <property type="match status" value="1"/>
</dbReference>
<evidence type="ECO:0000313" key="16">
    <source>
        <dbReference type="EMBL" id="OFI33402.1"/>
    </source>
</evidence>
<dbReference type="InterPro" id="IPR039426">
    <property type="entry name" value="TonB-dep_rcpt-like"/>
</dbReference>
<feature type="chain" id="PRO_5009213973" description="TonB-dependent receptor" evidence="13">
    <location>
        <begin position="28"/>
        <end position="834"/>
    </location>
</feature>
<feature type="signal peptide" evidence="13">
    <location>
        <begin position="1"/>
        <end position="27"/>
    </location>
</feature>
<dbReference type="OrthoDB" id="9758929at2"/>
<dbReference type="InterPro" id="IPR000531">
    <property type="entry name" value="Beta-barrel_TonB"/>
</dbReference>
<dbReference type="Pfam" id="PF00593">
    <property type="entry name" value="TonB_dep_Rec_b-barrel"/>
    <property type="match status" value="1"/>
</dbReference>